<feature type="transmembrane region" description="Helical" evidence="1">
    <location>
        <begin position="13"/>
        <end position="33"/>
    </location>
</feature>
<keyword evidence="1" id="KW-1133">Transmembrane helix</keyword>
<gene>
    <name evidence="2" type="ORF">COCMIDRAFT_108069</name>
</gene>
<dbReference type="GeneID" id="19119178"/>
<evidence type="ECO:0000256" key="1">
    <source>
        <dbReference type="SAM" id="Phobius"/>
    </source>
</evidence>
<sequence length="287" mass="32561">MIPHALITIPLRILYLLTGLLLYISTLPILLTWRLSLTLIHPFPFYPRALTHYQHHRTTLRTIPILQSTIKHRIGIICTALLLAQATLAVALVEKSLIHFSPWFTAHAQKTEYKIEHAKEWRSELLLHVSGFLIGCAPFCGTLGVGVGVLWYVREIWMCGGVDGEEMDEQFEGKEEVVLGMKTERKDRVDAMTDETLPYEGSRCSGSIMSKDIGDMQDWEDVDISVPSPVVVPASQERFRRNPYTLAGVMAIWGWGNDKRISGYDGRDVRRRNFGADIEMGKEPKKI</sequence>
<evidence type="ECO:0000313" key="3">
    <source>
        <dbReference type="Proteomes" id="UP000054032"/>
    </source>
</evidence>
<keyword evidence="1" id="KW-0472">Membrane</keyword>
<dbReference type="KEGG" id="bor:COCMIDRAFT_108069"/>
<organism evidence="2 3">
    <name type="scientific">Bipolaris oryzae ATCC 44560</name>
    <dbReference type="NCBI Taxonomy" id="930090"/>
    <lineage>
        <taxon>Eukaryota</taxon>
        <taxon>Fungi</taxon>
        <taxon>Dikarya</taxon>
        <taxon>Ascomycota</taxon>
        <taxon>Pezizomycotina</taxon>
        <taxon>Dothideomycetes</taxon>
        <taxon>Pleosporomycetidae</taxon>
        <taxon>Pleosporales</taxon>
        <taxon>Pleosporineae</taxon>
        <taxon>Pleosporaceae</taxon>
        <taxon>Bipolaris</taxon>
    </lineage>
</organism>
<feature type="transmembrane region" description="Helical" evidence="1">
    <location>
        <begin position="129"/>
        <end position="153"/>
    </location>
</feature>
<dbReference type="EMBL" id="KI964144">
    <property type="protein sequence ID" value="EUC40718.1"/>
    <property type="molecule type" value="Genomic_DNA"/>
</dbReference>
<dbReference type="Proteomes" id="UP000054032">
    <property type="component" value="Unassembled WGS sequence"/>
</dbReference>
<proteinExistence type="predicted"/>
<accession>W6YT63</accession>
<dbReference type="AlphaFoldDB" id="W6YT63"/>
<protein>
    <submittedName>
        <fullName evidence="2">Uncharacterized protein</fullName>
    </submittedName>
</protein>
<keyword evidence="3" id="KW-1185">Reference proteome</keyword>
<keyword evidence="1" id="KW-0812">Transmembrane</keyword>
<evidence type="ECO:0000313" key="2">
    <source>
        <dbReference type="EMBL" id="EUC40718.1"/>
    </source>
</evidence>
<name>W6YT63_COCMI</name>
<dbReference type="OrthoDB" id="3692492at2759"/>
<reference evidence="2 3" key="1">
    <citation type="journal article" date="2013" name="PLoS Genet.">
        <title>Comparative genome structure, secondary metabolite, and effector coding capacity across Cochliobolus pathogens.</title>
        <authorList>
            <person name="Condon B.J."/>
            <person name="Leng Y."/>
            <person name="Wu D."/>
            <person name="Bushley K.E."/>
            <person name="Ohm R.A."/>
            <person name="Otillar R."/>
            <person name="Martin J."/>
            <person name="Schackwitz W."/>
            <person name="Grimwood J."/>
            <person name="MohdZainudin N."/>
            <person name="Xue C."/>
            <person name="Wang R."/>
            <person name="Manning V.A."/>
            <person name="Dhillon B."/>
            <person name="Tu Z.J."/>
            <person name="Steffenson B.J."/>
            <person name="Salamov A."/>
            <person name="Sun H."/>
            <person name="Lowry S."/>
            <person name="LaButti K."/>
            <person name="Han J."/>
            <person name="Copeland A."/>
            <person name="Lindquist E."/>
            <person name="Barry K."/>
            <person name="Schmutz J."/>
            <person name="Baker S.E."/>
            <person name="Ciuffetti L.M."/>
            <person name="Grigoriev I.V."/>
            <person name="Zhong S."/>
            <person name="Turgeon B.G."/>
        </authorList>
    </citation>
    <scope>NUCLEOTIDE SEQUENCE [LARGE SCALE GENOMIC DNA]</scope>
    <source>
        <strain evidence="2 3">ATCC 44560</strain>
    </source>
</reference>
<dbReference type="HOGENOM" id="CLU_1004687_0_0_1"/>
<dbReference type="RefSeq" id="XP_007692771.1">
    <property type="nucleotide sequence ID" value="XM_007694581.1"/>
</dbReference>